<dbReference type="AlphaFoldDB" id="A0A653ZZR6"/>
<sequence>MPKIENRFVLTNPFQNKNSNANSPKHICFGLGIHNFSHFD</sequence>
<dbReference type="Proteomes" id="UP000437562">
    <property type="component" value="Unassembled WGS sequence"/>
</dbReference>
<organism evidence="1 2">
    <name type="scientific">Bacillus mycoides</name>
    <dbReference type="NCBI Taxonomy" id="1405"/>
    <lineage>
        <taxon>Bacteria</taxon>
        <taxon>Bacillati</taxon>
        <taxon>Bacillota</taxon>
        <taxon>Bacilli</taxon>
        <taxon>Bacillales</taxon>
        <taxon>Bacillaceae</taxon>
        <taxon>Bacillus</taxon>
        <taxon>Bacillus cereus group</taxon>
    </lineage>
</organism>
<accession>A0A653ZZR6</accession>
<dbReference type="EMBL" id="CABWMC010000029">
    <property type="protein sequence ID" value="VXC60974.1"/>
    <property type="molecule type" value="Genomic_DNA"/>
</dbReference>
<dbReference type="RefSeq" id="WP_256508295.1">
    <property type="nucleotide sequence ID" value="NZ_CP036058.1"/>
</dbReference>
<reference evidence="1 2" key="1">
    <citation type="submission" date="2019-10" db="EMBL/GenBank/DDBJ databases">
        <authorList>
            <person name="Karimi E."/>
        </authorList>
    </citation>
    <scope>NUCLEOTIDE SEQUENCE [LARGE SCALE GENOMIC DNA]</scope>
    <source>
        <strain evidence="1">Bacillus sp. 71</strain>
    </source>
</reference>
<name>A0A653ZZR6_BACMY</name>
<gene>
    <name evidence="1" type="ORF">BACI71_40399</name>
</gene>
<evidence type="ECO:0000313" key="2">
    <source>
        <dbReference type="Proteomes" id="UP000437562"/>
    </source>
</evidence>
<evidence type="ECO:0000313" key="1">
    <source>
        <dbReference type="EMBL" id="VXC60974.1"/>
    </source>
</evidence>
<protein>
    <submittedName>
        <fullName evidence="1">Uncharacterized protein</fullName>
    </submittedName>
</protein>
<proteinExistence type="predicted"/>